<keyword evidence="2 3" id="KW-0694">RNA-binding</keyword>
<gene>
    <name evidence="3 5" type="primary">smpB</name>
    <name evidence="5" type="ORF">H6A01_01840</name>
</gene>
<protein>
    <recommendedName>
        <fullName evidence="3">SsrA-binding protein</fullName>
    </recommendedName>
    <alternativeName>
        <fullName evidence="3">Small protein B</fullName>
    </alternativeName>
</protein>
<keyword evidence="1 3" id="KW-0963">Cytoplasm</keyword>
<evidence type="ECO:0000313" key="5">
    <source>
        <dbReference type="EMBL" id="MBM6912071.1"/>
    </source>
</evidence>
<comment type="subcellular location">
    <subcellularLocation>
        <location evidence="3">Cytoplasm</location>
    </subcellularLocation>
    <text evidence="3">The tmRNA-SmpB complex associates with stalled 70S ribosomes.</text>
</comment>
<dbReference type="InterPro" id="IPR020081">
    <property type="entry name" value="SsrA-bd_prot_CS"/>
</dbReference>
<dbReference type="RefSeq" id="WP_028255676.1">
    <property type="nucleotide sequence ID" value="NZ_CALXQD010000002.1"/>
</dbReference>
<accession>A0ABS2GD32</accession>
<dbReference type="Pfam" id="PF01668">
    <property type="entry name" value="SmpB"/>
    <property type="match status" value="1"/>
</dbReference>
<proteinExistence type="inferred from homology"/>
<dbReference type="EMBL" id="JACJLA010000002">
    <property type="protein sequence ID" value="MBM6912071.1"/>
    <property type="molecule type" value="Genomic_DNA"/>
</dbReference>
<dbReference type="InterPro" id="IPR023620">
    <property type="entry name" value="SmpB"/>
</dbReference>
<keyword evidence="6" id="KW-1185">Reference proteome</keyword>
<sequence>MAKTKKDSTSLIADNRKARHDYHIHETYEAGIALTGTEVKSIRQGRLNLKDSFCGIENGELFLYQAHISHYEQGNQFNHEPERTRKLLMHKAEIHKLLGQVKEKGFSLVPLNFHYSHGLIKVTVGLVTGKKNYDKRQDMAERDAKRDIQRRMKEQDRY</sequence>
<dbReference type="CDD" id="cd09294">
    <property type="entry name" value="SmpB"/>
    <property type="match status" value="1"/>
</dbReference>
<evidence type="ECO:0000256" key="4">
    <source>
        <dbReference type="SAM" id="MobiDB-lite"/>
    </source>
</evidence>
<reference evidence="5 6" key="1">
    <citation type="journal article" date="2021" name="Sci. Rep.">
        <title>The distribution of antibiotic resistance genes in chicken gut microbiota commensals.</title>
        <authorList>
            <person name="Juricova H."/>
            <person name="Matiasovicova J."/>
            <person name="Kubasova T."/>
            <person name="Cejkova D."/>
            <person name="Rychlik I."/>
        </authorList>
    </citation>
    <scope>NUCLEOTIDE SEQUENCE [LARGE SCALE GENOMIC DNA]</scope>
    <source>
        <strain evidence="5 6">An537</strain>
    </source>
</reference>
<evidence type="ECO:0000256" key="1">
    <source>
        <dbReference type="ARBA" id="ARBA00022490"/>
    </source>
</evidence>
<name>A0ABS2GD32_9FIRM</name>
<dbReference type="Gene3D" id="2.40.280.10">
    <property type="match status" value="1"/>
</dbReference>
<dbReference type="PANTHER" id="PTHR30308:SF2">
    <property type="entry name" value="SSRA-BINDING PROTEIN"/>
    <property type="match status" value="1"/>
</dbReference>
<dbReference type="NCBIfam" id="NF003843">
    <property type="entry name" value="PRK05422.1"/>
    <property type="match status" value="1"/>
</dbReference>
<dbReference type="SUPFAM" id="SSF74982">
    <property type="entry name" value="Small protein B (SmpB)"/>
    <property type="match status" value="1"/>
</dbReference>
<comment type="function">
    <text evidence="3">Required for rescue of stalled ribosomes mediated by trans-translation. Binds to transfer-messenger RNA (tmRNA), required for stable association of tmRNA with ribosomes. tmRNA and SmpB together mimic tRNA shape, replacing the anticodon stem-loop with SmpB. tmRNA is encoded by the ssrA gene; the 2 termini fold to resemble tRNA(Ala) and it encodes a 'tag peptide', a short internal open reading frame. During trans-translation Ala-aminoacylated tmRNA acts like a tRNA, entering the A-site of stalled ribosomes, displacing the stalled mRNA. The ribosome then switches to translate the ORF on the tmRNA; the nascent peptide is terminated with the 'tag peptide' encoded by the tmRNA and targeted for degradation. The ribosome is freed to recommence translation, which seems to be the essential function of trans-translation.</text>
</comment>
<dbReference type="HAMAP" id="MF_00023">
    <property type="entry name" value="SmpB"/>
    <property type="match status" value="1"/>
</dbReference>
<dbReference type="PANTHER" id="PTHR30308">
    <property type="entry name" value="TMRNA-BINDING COMPONENT OF TRANS-TRANSLATION TAGGING COMPLEX"/>
    <property type="match status" value="1"/>
</dbReference>
<comment type="similarity">
    <text evidence="3">Belongs to the SmpB family.</text>
</comment>
<organism evidence="5 6">
    <name type="scientific">Veillonella magna</name>
    <dbReference type="NCBI Taxonomy" id="464322"/>
    <lineage>
        <taxon>Bacteria</taxon>
        <taxon>Bacillati</taxon>
        <taxon>Bacillota</taxon>
        <taxon>Negativicutes</taxon>
        <taxon>Veillonellales</taxon>
        <taxon>Veillonellaceae</taxon>
        <taxon>Veillonella</taxon>
    </lineage>
</organism>
<evidence type="ECO:0000256" key="2">
    <source>
        <dbReference type="ARBA" id="ARBA00022884"/>
    </source>
</evidence>
<comment type="caution">
    <text evidence="5">The sequence shown here is derived from an EMBL/GenBank/DDBJ whole genome shotgun (WGS) entry which is preliminary data.</text>
</comment>
<dbReference type="NCBIfam" id="TIGR00086">
    <property type="entry name" value="smpB"/>
    <property type="match status" value="1"/>
</dbReference>
<feature type="region of interest" description="Disordered" evidence="4">
    <location>
        <begin position="136"/>
        <end position="158"/>
    </location>
</feature>
<dbReference type="InterPro" id="IPR000037">
    <property type="entry name" value="SsrA-bd_prot"/>
</dbReference>
<evidence type="ECO:0000313" key="6">
    <source>
        <dbReference type="Proteomes" id="UP000707138"/>
    </source>
</evidence>
<evidence type="ECO:0000256" key="3">
    <source>
        <dbReference type="HAMAP-Rule" id="MF_00023"/>
    </source>
</evidence>
<dbReference type="PROSITE" id="PS01317">
    <property type="entry name" value="SSRP"/>
    <property type="match status" value="1"/>
</dbReference>
<dbReference type="Proteomes" id="UP000707138">
    <property type="component" value="Unassembled WGS sequence"/>
</dbReference>